<dbReference type="AlphaFoldDB" id="A0A2W5ZB99"/>
<dbReference type="Proteomes" id="UP000248724">
    <property type="component" value="Unassembled WGS sequence"/>
</dbReference>
<keyword evidence="1" id="KW-1133">Transmembrane helix</keyword>
<gene>
    <name evidence="2" type="ORF">DLM65_06205</name>
</gene>
<evidence type="ECO:0008006" key="4">
    <source>
        <dbReference type="Google" id="ProtNLM"/>
    </source>
</evidence>
<evidence type="ECO:0000313" key="2">
    <source>
        <dbReference type="EMBL" id="PZR81287.1"/>
    </source>
</evidence>
<dbReference type="InterPro" id="IPR021414">
    <property type="entry name" value="DUF3054"/>
</dbReference>
<feature type="transmembrane region" description="Helical" evidence="1">
    <location>
        <begin position="64"/>
        <end position="85"/>
    </location>
</feature>
<evidence type="ECO:0000256" key="1">
    <source>
        <dbReference type="SAM" id="Phobius"/>
    </source>
</evidence>
<dbReference type="EMBL" id="QHBU01000117">
    <property type="protein sequence ID" value="PZR81287.1"/>
    <property type="molecule type" value="Genomic_DNA"/>
</dbReference>
<name>A0A2W5ZB99_9BACT</name>
<accession>A0A2W5ZB99</accession>
<sequence length="125" mass="13285">MRRSPLVAVALDGLCLVVFVLAGRQSHGLDTGAAWFFVVLWPVAAAWFAVAVIDGLYTRASRPWLRLAGTVVLGVGAGLIARIVVTHRDTPVAFVLVALGFMAVTTAGWRLVSAAVPHVLARRRG</sequence>
<keyword evidence="1" id="KW-0472">Membrane</keyword>
<organism evidence="2 3">
    <name type="scientific">Candidatus Aeolococcus gillhamiae</name>
    <dbReference type="NCBI Taxonomy" id="3127015"/>
    <lineage>
        <taxon>Bacteria</taxon>
        <taxon>Bacillati</taxon>
        <taxon>Candidatus Dormiibacterota</taxon>
        <taxon>Candidatus Dormibacteria</taxon>
        <taxon>Candidatus Aeolococcales</taxon>
        <taxon>Candidatus Aeolococcaceae</taxon>
        <taxon>Candidatus Aeolococcus</taxon>
    </lineage>
</organism>
<reference evidence="2 3" key="1">
    <citation type="journal article" date="2017" name="Nature">
        <title>Atmospheric trace gases support primary production in Antarctic desert surface soil.</title>
        <authorList>
            <person name="Ji M."/>
            <person name="Greening C."/>
            <person name="Vanwonterghem I."/>
            <person name="Carere C.R."/>
            <person name="Bay S.K."/>
            <person name="Steen J.A."/>
            <person name="Montgomery K."/>
            <person name="Lines T."/>
            <person name="Beardall J."/>
            <person name="van Dorst J."/>
            <person name="Snape I."/>
            <person name="Stott M.B."/>
            <person name="Hugenholtz P."/>
            <person name="Ferrari B.C."/>
        </authorList>
    </citation>
    <scope>NUCLEOTIDE SEQUENCE [LARGE SCALE GENOMIC DNA]</scope>
    <source>
        <strain evidence="2">RRmetagenome_bin12</strain>
    </source>
</reference>
<protein>
    <recommendedName>
        <fullName evidence="4">DUF3054 domain-containing protein</fullName>
    </recommendedName>
</protein>
<comment type="caution">
    <text evidence="2">The sequence shown here is derived from an EMBL/GenBank/DDBJ whole genome shotgun (WGS) entry which is preliminary data.</text>
</comment>
<dbReference type="Pfam" id="PF11255">
    <property type="entry name" value="DUF3054"/>
    <property type="match status" value="1"/>
</dbReference>
<feature type="transmembrane region" description="Helical" evidence="1">
    <location>
        <begin position="91"/>
        <end position="112"/>
    </location>
</feature>
<evidence type="ECO:0000313" key="3">
    <source>
        <dbReference type="Proteomes" id="UP000248724"/>
    </source>
</evidence>
<proteinExistence type="predicted"/>
<keyword evidence="1" id="KW-0812">Transmembrane</keyword>
<feature type="transmembrane region" description="Helical" evidence="1">
    <location>
        <begin position="32"/>
        <end position="57"/>
    </location>
</feature>